<dbReference type="AlphaFoldDB" id="A0A1Q4HMN2"/>
<accession>A0A1Q4HMN2</accession>
<evidence type="ECO:0000313" key="2">
    <source>
        <dbReference type="Proteomes" id="UP000186438"/>
    </source>
</evidence>
<dbReference type="EMBL" id="MPNT01000034">
    <property type="protein sequence ID" value="OJZ68787.1"/>
    <property type="molecule type" value="Genomic_DNA"/>
</dbReference>
<keyword evidence="2" id="KW-1185">Reference proteome</keyword>
<name>A0A1Q4HMN2_9MYCO</name>
<proteinExistence type="predicted"/>
<comment type="caution">
    <text evidence="1">The sequence shown here is derived from an EMBL/GenBank/DDBJ whole genome shotgun (WGS) entry which is preliminary data.</text>
</comment>
<gene>
    <name evidence="1" type="ORF">BRW65_25275</name>
</gene>
<evidence type="ECO:0000313" key="1">
    <source>
        <dbReference type="EMBL" id="OJZ68787.1"/>
    </source>
</evidence>
<dbReference type="Proteomes" id="UP000186438">
    <property type="component" value="Unassembled WGS sequence"/>
</dbReference>
<protein>
    <submittedName>
        <fullName evidence="1">Uncharacterized protein</fullName>
    </submittedName>
</protein>
<reference evidence="1 2" key="1">
    <citation type="submission" date="2016-11" db="EMBL/GenBank/DDBJ databases">
        <title>Genome sequences of unsequenced Mycobacteria.</title>
        <authorList>
            <person name="Greninger A.L."/>
            <person name="Fang F."/>
            <person name="Jerome K.R."/>
        </authorList>
    </citation>
    <scope>NUCLEOTIDE SEQUENCE [LARGE SCALE GENOMIC DNA]</scope>
    <source>
        <strain evidence="1 2">M11</strain>
    </source>
</reference>
<organism evidence="1 2">
    <name type="scientific">Mycobacterium paraffinicum</name>
    <dbReference type="NCBI Taxonomy" id="53378"/>
    <lineage>
        <taxon>Bacteria</taxon>
        <taxon>Bacillati</taxon>
        <taxon>Actinomycetota</taxon>
        <taxon>Actinomycetes</taxon>
        <taxon>Mycobacteriales</taxon>
        <taxon>Mycobacteriaceae</taxon>
        <taxon>Mycobacterium</taxon>
    </lineage>
</organism>
<dbReference type="STRING" id="53378.BRW65_25275"/>
<dbReference type="RefSeq" id="WP_073879485.1">
    <property type="nucleotide sequence ID" value="NZ_MPNT01000034.1"/>
</dbReference>
<sequence length="86" mass="9259">MDDAPMSLLDLGLFDGGPKHELFPLLKDIAPNRMTSPSSSPHPFGMGRPIALPPTYQFGGAARSSEKFLVDTDTVALLVLHGRRAL</sequence>